<feature type="compositionally biased region" description="Basic and acidic residues" evidence="1">
    <location>
        <begin position="172"/>
        <end position="192"/>
    </location>
</feature>
<name>A0A484LI03_9ASTE</name>
<dbReference type="EMBL" id="OOIL02001498">
    <property type="protein sequence ID" value="VFQ76135.1"/>
    <property type="molecule type" value="Genomic_DNA"/>
</dbReference>
<feature type="region of interest" description="Disordered" evidence="1">
    <location>
        <begin position="172"/>
        <end position="200"/>
    </location>
</feature>
<feature type="compositionally biased region" description="Basic and acidic residues" evidence="1">
    <location>
        <begin position="143"/>
        <end position="152"/>
    </location>
</feature>
<reference evidence="2 3" key="1">
    <citation type="submission" date="2018-04" db="EMBL/GenBank/DDBJ databases">
        <authorList>
            <person name="Vogel A."/>
        </authorList>
    </citation>
    <scope>NUCLEOTIDE SEQUENCE [LARGE SCALE GENOMIC DNA]</scope>
</reference>
<evidence type="ECO:0000256" key="1">
    <source>
        <dbReference type="SAM" id="MobiDB-lite"/>
    </source>
</evidence>
<evidence type="ECO:0000313" key="2">
    <source>
        <dbReference type="EMBL" id="VFQ76135.1"/>
    </source>
</evidence>
<feature type="region of interest" description="Disordered" evidence="1">
    <location>
        <begin position="133"/>
        <end position="152"/>
    </location>
</feature>
<protein>
    <submittedName>
        <fullName evidence="2">Uncharacterized protein</fullName>
    </submittedName>
</protein>
<sequence>MSRRGYSKDKKRSTKDWKPCFVFVSTGPKSPFTDFGHPSFCRVTPPKPNATLLSITRKLYGKEAIKIRSVVTKESLAELGFEFIRDELRHQLDLLSDLHGRSADYGPFVEQEGLGDEMEEDLLLGHLVGGKKRKRDTAPQVKQRAEAEERKLQDEVGRLTRELLEEKKRSSDLAEELLGEKSHSARLEEEKSSLSSEVGSTSARVVELEGEKVELVRQLEAKKGDQARCLEEAIEAFKASPEFVAVSMERMDKLVL</sequence>
<gene>
    <name evidence="2" type="ORF">CCAM_LOCUS17911</name>
</gene>
<keyword evidence="3" id="KW-1185">Reference proteome</keyword>
<evidence type="ECO:0000313" key="3">
    <source>
        <dbReference type="Proteomes" id="UP000595140"/>
    </source>
</evidence>
<dbReference type="Proteomes" id="UP000595140">
    <property type="component" value="Unassembled WGS sequence"/>
</dbReference>
<proteinExistence type="predicted"/>
<dbReference type="AlphaFoldDB" id="A0A484LI03"/>
<organism evidence="2 3">
    <name type="scientific">Cuscuta campestris</name>
    <dbReference type="NCBI Taxonomy" id="132261"/>
    <lineage>
        <taxon>Eukaryota</taxon>
        <taxon>Viridiplantae</taxon>
        <taxon>Streptophyta</taxon>
        <taxon>Embryophyta</taxon>
        <taxon>Tracheophyta</taxon>
        <taxon>Spermatophyta</taxon>
        <taxon>Magnoliopsida</taxon>
        <taxon>eudicotyledons</taxon>
        <taxon>Gunneridae</taxon>
        <taxon>Pentapetalae</taxon>
        <taxon>asterids</taxon>
        <taxon>lamiids</taxon>
        <taxon>Solanales</taxon>
        <taxon>Convolvulaceae</taxon>
        <taxon>Cuscuteae</taxon>
        <taxon>Cuscuta</taxon>
        <taxon>Cuscuta subgen. Grammica</taxon>
        <taxon>Cuscuta sect. Cleistogrammica</taxon>
    </lineage>
</organism>
<accession>A0A484LI03</accession>